<reference evidence="2 3" key="1">
    <citation type="submission" date="2018-03" db="EMBL/GenBank/DDBJ databases">
        <title>Genomic Encyclopedia of Archaeal and Bacterial Type Strains, Phase II (KMG-II): from individual species to whole genera.</title>
        <authorList>
            <person name="Goeker M."/>
        </authorList>
    </citation>
    <scope>NUCLEOTIDE SEQUENCE [LARGE SCALE GENOMIC DNA]</scope>
    <source>
        <strain evidence="2 3">DSM 44720</strain>
    </source>
</reference>
<feature type="transmembrane region" description="Helical" evidence="1">
    <location>
        <begin position="12"/>
        <end position="33"/>
    </location>
</feature>
<organism evidence="2 3">
    <name type="scientific">Umezawaea tangerina</name>
    <dbReference type="NCBI Taxonomy" id="84725"/>
    <lineage>
        <taxon>Bacteria</taxon>
        <taxon>Bacillati</taxon>
        <taxon>Actinomycetota</taxon>
        <taxon>Actinomycetes</taxon>
        <taxon>Pseudonocardiales</taxon>
        <taxon>Pseudonocardiaceae</taxon>
        <taxon>Umezawaea</taxon>
    </lineage>
</organism>
<keyword evidence="1" id="KW-0472">Membrane</keyword>
<proteinExistence type="predicted"/>
<dbReference type="Proteomes" id="UP000239494">
    <property type="component" value="Unassembled WGS sequence"/>
</dbReference>
<dbReference type="EMBL" id="PVTF01000017">
    <property type="protein sequence ID" value="PRY34387.1"/>
    <property type="molecule type" value="Genomic_DNA"/>
</dbReference>
<dbReference type="Pfam" id="PF19741">
    <property type="entry name" value="DUF6230"/>
    <property type="match status" value="1"/>
</dbReference>
<dbReference type="RefSeq" id="WP_106195306.1">
    <property type="nucleotide sequence ID" value="NZ_PVTF01000017.1"/>
</dbReference>
<evidence type="ECO:0000256" key="1">
    <source>
        <dbReference type="SAM" id="Phobius"/>
    </source>
</evidence>
<dbReference type="InterPro" id="IPR046198">
    <property type="entry name" value="DUF6230"/>
</dbReference>
<protein>
    <recommendedName>
        <fullName evidence="4">Cholesterol esterase</fullName>
    </recommendedName>
</protein>
<dbReference type="AlphaFoldDB" id="A0A2T0SLU4"/>
<comment type="caution">
    <text evidence="2">The sequence shown here is derived from an EMBL/GenBank/DDBJ whole genome shotgun (WGS) entry which is preliminary data.</text>
</comment>
<evidence type="ECO:0000313" key="3">
    <source>
        <dbReference type="Proteomes" id="UP000239494"/>
    </source>
</evidence>
<keyword evidence="1" id="KW-1133">Transmembrane helix</keyword>
<name>A0A2T0SLU4_9PSEU</name>
<gene>
    <name evidence="2" type="ORF">CLV43_117161</name>
</gene>
<evidence type="ECO:0000313" key="2">
    <source>
        <dbReference type="EMBL" id="PRY34387.1"/>
    </source>
</evidence>
<keyword evidence="3" id="KW-1185">Reference proteome</keyword>
<sequence length="202" mass="20507">MAEDDSPGRTRWARFVAVFGIGAIGAGALMFGMSQGALAASFAVSGSSFKVSADTLTGEGFVQFGGIDAGSGQAHPVAVNGFRKATLDTFCQSVFLPGLPIVGDVTMRITAADVAGMQADNLVVNLTDLTGDLTLGNPQIGVDAGSLDKGPAGLKGQAGGFGLQADNATITGLHQTAWSTTAQTIKFTGMGLTVRTGRQECF</sequence>
<dbReference type="OrthoDB" id="4238587at2"/>
<accession>A0A2T0SLU4</accession>
<keyword evidence="1" id="KW-0812">Transmembrane</keyword>
<evidence type="ECO:0008006" key="4">
    <source>
        <dbReference type="Google" id="ProtNLM"/>
    </source>
</evidence>